<dbReference type="InterPro" id="IPR007848">
    <property type="entry name" value="Small_mtfrase_dom"/>
</dbReference>
<keyword evidence="2 5" id="KW-0808">Transferase</keyword>
<dbReference type="FunFam" id="3.40.50.150:FF:000053">
    <property type="entry name" value="Release factor glutamine methyltransferase"/>
    <property type="match status" value="1"/>
</dbReference>
<dbReference type="Gene3D" id="3.40.50.150">
    <property type="entry name" value="Vaccinia Virus protein VP39"/>
    <property type="match status" value="1"/>
</dbReference>
<feature type="binding site" evidence="5">
    <location>
        <begin position="111"/>
        <end position="115"/>
    </location>
    <ligand>
        <name>S-adenosyl-L-methionine</name>
        <dbReference type="ChEBI" id="CHEBI:59789"/>
    </ligand>
</feature>
<dbReference type="GO" id="GO:0102559">
    <property type="term" value="F:peptide chain release factor N(5)-glutamine methyltransferase activity"/>
    <property type="evidence" value="ECO:0007669"/>
    <property type="project" value="UniProtKB-EC"/>
</dbReference>
<dbReference type="EMBL" id="NEVU01000003">
    <property type="protein sequence ID" value="OZI71956.1"/>
    <property type="molecule type" value="Genomic_DNA"/>
</dbReference>
<dbReference type="InterPro" id="IPR002052">
    <property type="entry name" value="DNA_methylase_N6_adenine_CS"/>
</dbReference>
<comment type="function">
    <text evidence="5">Methylates the class 1 translation termination release factors RF1/PrfA and RF2/PrfB on the glutamine residue of the universally conserved GGQ motif.</text>
</comment>
<dbReference type="InterPro" id="IPR029063">
    <property type="entry name" value="SAM-dependent_MTases_sf"/>
</dbReference>
<accession>A0A261VCT8</accession>
<gene>
    <name evidence="5" type="primary">prmC</name>
    <name evidence="8" type="ORF">CAL22_19435</name>
</gene>
<keyword evidence="3 5" id="KW-0949">S-adenosyl-L-methionine</keyword>
<feature type="domain" description="Methyltransferase small" evidence="6">
    <location>
        <begin position="98"/>
        <end position="185"/>
    </location>
</feature>
<evidence type="ECO:0000256" key="5">
    <source>
        <dbReference type="HAMAP-Rule" id="MF_02126"/>
    </source>
</evidence>
<dbReference type="Pfam" id="PF05175">
    <property type="entry name" value="MTS"/>
    <property type="match status" value="1"/>
</dbReference>
<dbReference type="OrthoDB" id="9800643at2"/>
<evidence type="ECO:0000256" key="4">
    <source>
        <dbReference type="ARBA" id="ARBA00048391"/>
    </source>
</evidence>
<feature type="binding site" evidence="5">
    <location>
        <position position="161"/>
    </location>
    <ligand>
        <name>S-adenosyl-L-methionine</name>
        <dbReference type="ChEBI" id="CHEBI:59789"/>
    </ligand>
</feature>
<name>A0A261VCT8_9BORD</name>
<organism evidence="8 9">
    <name type="scientific">Bordetella genomosp. 12</name>
    <dbReference type="NCBI Taxonomy" id="463035"/>
    <lineage>
        <taxon>Bacteria</taxon>
        <taxon>Pseudomonadati</taxon>
        <taxon>Pseudomonadota</taxon>
        <taxon>Betaproteobacteria</taxon>
        <taxon>Burkholderiales</taxon>
        <taxon>Alcaligenaceae</taxon>
        <taxon>Bordetella</taxon>
    </lineage>
</organism>
<dbReference type="GO" id="GO:0003676">
    <property type="term" value="F:nucleic acid binding"/>
    <property type="evidence" value="ECO:0007669"/>
    <property type="project" value="InterPro"/>
</dbReference>
<dbReference type="InterPro" id="IPR004556">
    <property type="entry name" value="HemK-like"/>
</dbReference>
<dbReference type="InterPro" id="IPR019874">
    <property type="entry name" value="RF_methyltr_PrmC"/>
</dbReference>
<dbReference type="Pfam" id="PF17827">
    <property type="entry name" value="PrmC_N"/>
    <property type="match status" value="1"/>
</dbReference>
<dbReference type="Gene3D" id="1.10.8.10">
    <property type="entry name" value="DNA helicase RuvA subunit, C-terminal domain"/>
    <property type="match status" value="1"/>
</dbReference>
<dbReference type="PANTHER" id="PTHR18895:SF74">
    <property type="entry name" value="MTRF1L RELEASE FACTOR GLUTAMINE METHYLTRANSFERASE"/>
    <property type="match status" value="1"/>
</dbReference>
<comment type="caution">
    <text evidence="8">The sequence shown here is derived from an EMBL/GenBank/DDBJ whole genome shotgun (WGS) entry which is preliminary data.</text>
</comment>
<dbReference type="NCBIfam" id="TIGR03534">
    <property type="entry name" value="RF_mod_PrmC"/>
    <property type="match status" value="1"/>
</dbReference>
<feature type="binding site" evidence="5">
    <location>
        <position position="134"/>
    </location>
    <ligand>
        <name>S-adenosyl-L-methionine</name>
        <dbReference type="ChEBI" id="CHEBI:59789"/>
    </ligand>
</feature>
<evidence type="ECO:0000313" key="8">
    <source>
        <dbReference type="EMBL" id="OZI71956.1"/>
    </source>
</evidence>
<dbReference type="AlphaFoldDB" id="A0A261VCT8"/>
<feature type="binding site" evidence="5">
    <location>
        <begin position="177"/>
        <end position="180"/>
    </location>
    <ligand>
        <name>substrate</name>
    </ligand>
</feature>
<dbReference type="HAMAP" id="MF_02126">
    <property type="entry name" value="RF_methyltr_PrmC"/>
    <property type="match status" value="1"/>
</dbReference>
<sequence>MLIKDLLQDSRLPRLEARMLVEQVWRRSRAWLLAHDDEPADAALAAAYEALAQRRLAGEPMAYVIGEREFMGHVFRVTPAVLIPRPDTETLVEAALAFLQGRSQARVLDLGTGSGAIAISIALACPQAQVTATDLSAQALAVARANAQGLGAALTFAQGSWFEAVAAGSQFDLIVSNPPYIHAEDAHLGQGDLRFEPRSALTDGGDGLAALAEIARHAPARLLPGGAIWMEHGWDQAPAVRALLQEAGLRDVASRQDLAGIERISGGFL</sequence>
<dbReference type="RefSeq" id="WP_094815986.1">
    <property type="nucleotide sequence ID" value="NZ_NEVU01000003.1"/>
</dbReference>
<evidence type="ECO:0000256" key="2">
    <source>
        <dbReference type="ARBA" id="ARBA00022679"/>
    </source>
</evidence>
<keyword evidence="1 5" id="KW-0489">Methyltransferase</keyword>
<evidence type="ECO:0000313" key="9">
    <source>
        <dbReference type="Proteomes" id="UP000216429"/>
    </source>
</evidence>
<comment type="similarity">
    <text evidence="5">Belongs to the protein N5-glutamine methyltransferase family. PrmC subfamily.</text>
</comment>
<evidence type="ECO:0000259" key="6">
    <source>
        <dbReference type="Pfam" id="PF05175"/>
    </source>
</evidence>
<comment type="catalytic activity">
    <reaction evidence="4 5">
        <text>L-glutaminyl-[peptide chain release factor] + S-adenosyl-L-methionine = N(5)-methyl-L-glutaminyl-[peptide chain release factor] + S-adenosyl-L-homocysteine + H(+)</text>
        <dbReference type="Rhea" id="RHEA:42896"/>
        <dbReference type="Rhea" id="RHEA-COMP:10271"/>
        <dbReference type="Rhea" id="RHEA-COMP:10272"/>
        <dbReference type="ChEBI" id="CHEBI:15378"/>
        <dbReference type="ChEBI" id="CHEBI:30011"/>
        <dbReference type="ChEBI" id="CHEBI:57856"/>
        <dbReference type="ChEBI" id="CHEBI:59789"/>
        <dbReference type="ChEBI" id="CHEBI:61891"/>
        <dbReference type="EC" id="2.1.1.297"/>
    </reaction>
</comment>
<dbReference type="PANTHER" id="PTHR18895">
    <property type="entry name" value="HEMK METHYLTRANSFERASE"/>
    <property type="match status" value="1"/>
</dbReference>
<reference evidence="9" key="1">
    <citation type="submission" date="2017-05" db="EMBL/GenBank/DDBJ databases">
        <title>Complete and WGS of Bordetella genogroups.</title>
        <authorList>
            <person name="Spilker T."/>
            <person name="Lipuma J."/>
        </authorList>
    </citation>
    <scope>NUCLEOTIDE SEQUENCE [LARGE SCALE GENOMIC DNA]</scope>
    <source>
        <strain evidence="9">AU6712</strain>
    </source>
</reference>
<dbReference type="EC" id="2.1.1.297" evidence="5"/>
<evidence type="ECO:0000259" key="7">
    <source>
        <dbReference type="Pfam" id="PF17827"/>
    </source>
</evidence>
<evidence type="ECO:0000256" key="3">
    <source>
        <dbReference type="ARBA" id="ARBA00022691"/>
    </source>
</evidence>
<dbReference type="PROSITE" id="PS00092">
    <property type="entry name" value="N6_MTASE"/>
    <property type="match status" value="1"/>
</dbReference>
<dbReference type="SUPFAM" id="SSF53335">
    <property type="entry name" value="S-adenosyl-L-methionine-dependent methyltransferases"/>
    <property type="match status" value="1"/>
</dbReference>
<keyword evidence="9" id="KW-1185">Reference proteome</keyword>
<dbReference type="NCBIfam" id="TIGR00536">
    <property type="entry name" value="hemK_fam"/>
    <property type="match status" value="1"/>
</dbReference>
<dbReference type="InterPro" id="IPR050320">
    <property type="entry name" value="N5-glutamine_MTase"/>
</dbReference>
<dbReference type="Proteomes" id="UP000216429">
    <property type="component" value="Unassembled WGS sequence"/>
</dbReference>
<dbReference type="GO" id="GO:0032259">
    <property type="term" value="P:methylation"/>
    <property type="evidence" value="ECO:0007669"/>
    <property type="project" value="UniProtKB-KW"/>
</dbReference>
<dbReference type="InterPro" id="IPR040758">
    <property type="entry name" value="PrmC_N"/>
</dbReference>
<feature type="binding site" evidence="5">
    <location>
        <position position="177"/>
    </location>
    <ligand>
        <name>S-adenosyl-L-methionine</name>
        <dbReference type="ChEBI" id="CHEBI:59789"/>
    </ligand>
</feature>
<proteinExistence type="inferred from homology"/>
<evidence type="ECO:0000256" key="1">
    <source>
        <dbReference type="ARBA" id="ARBA00022603"/>
    </source>
</evidence>
<feature type="domain" description="Release factor glutamine methyltransferase N-terminal" evidence="7">
    <location>
        <begin position="5"/>
        <end position="66"/>
    </location>
</feature>
<dbReference type="CDD" id="cd02440">
    <property type="entry name" value="AdoMet_MTases"/>
    <property type="match status" value="1"/>
</dbReference>
<protein>
    <recommendedName>
        <fullName evidence="5">Release factor glutamine methyltransferase</fullName>
        <shortName evidence="5">RF MTase</shortName>
        <ecNumber evidence="5">2.1.1.297</ecNumber>
    </recommendedName>
    <alternativeName>
        <fullName evidence="5">N5-glutamine methyltransferase PrmC</fullName>
    </alternativeName>
    <alternativeName>
        <fullName evidence="5">Protein-(glutamine-N5) MTase PrmC</fullName>
    </alternativeName>
    <alternativeName>
        <fullName evidence="5">Protein-glutamine N-methyltransferase PrmC</fullName>
    </alternativeName>
</protein>